<dbReference type="Gene3D" id="2.60.40.10">
    <property type="entry name" value="Immunoglobulins"/>
    <property type="match status" value="1"/>
</dbReference>
<keyword evidence="2" id="KW-0812">Transmembrane</keyword>
<protein>
    <submittedName>
        <fullName evidence="5">Putative periplasmic ligand-binding sensor domain protein</fullName>
    </submittedName>
</protein>
<dbReference type="STRING" id="880071.Fleli_0510"/>
<dbReference type="EMBL" id="CP003345">
    <property type="protein sequence ID" value="AFM02985.1"/>
    <property type="molecule type" value="Genomic_DNA"/>
</dbReference>
<evidence type="ECO:0000313" key="6">
    <source>
        <dbReference type="Proteomes" id="UP000006054"/>
    </source>
</evidence>
<evidence type="ECO:0000259" key="4">
    <source>
        <dbReference type="Pfam" id="PF07495"/>
    </source>
</evidence>
<keyword evidence="1" id="KW-0597">Phosphoprotein</keyword>
<dbReference type="InterPro" id="IPR011123">
    <property type="entry name" value="Y_Y_Y"/>
</dbReference>
<sequence length="1074" mass="123138" precursor="true">MLLFFCISFIATAQNKHVPFDPKKQLSQFLIDVWDSEKGLPSSTLLQAIQTKDGYLWIGSYDGLLRFDGNSFDLYTKNTVEQFKTNNITQLSEAKDSTLWIGTQGSGLLSYKNGVFKSHGLEGDYIESIHILDTNDSVYVGTRSSGLFIYDIKKDNFTPIFTKELASESIYDILEYPRGKFWLATQNQGIIILENNQILNAPCEIENPHTLKLYLDTQKRVWAGTYNGIFRYENNRFVRQFEELAKERIHDMQFDPAGNFWIVTRNNIYRKNILTNQLELLTTETGASFDDVRSIWLDQEEDLWIPTARHGLCRLRDGKFINYTVREGLAYPSVNSIGVYNKTEVLVGTSNGTIHRINSKQNKVFDYPIKSNLSNREIFNIRQDSAATVWISTYNGLLKKELNGNEKLFTKKDGLPTNTLRLSYQDSKGRFWIGTRGEGLVEYKKDLKTDTYIFKKIGFEKGFTANFVMSITEDNDGNLLVGTNNEGLAIENGNKFELFTTENGLPTNLIFNIHCDKQNIIWLATNAGLVRWKDKKAFTFDDTNNFPNETIFDIVEDDKGYFWFSSNRGILRVNKNDLNSLANGEDIDINWTQYDKDDGMRSEQCKGATQSLISPQGIIWIPTNNGALHINPDFLPINSRRPPVYIQKVFLDDEVFLEPLKVTLKPDQQRLIIDFTALSFRAPEKVKFKYKLEGFDKDWVITKDNKREAVYTNIPNGTYTFQVIAANNDGIWNNEGASLEIEVKPHVYETPWFIGAIFLLVGGGIWGVVAGRTKRIKIKAAELERIVKLRTTELRSSNEELITQQQVVDERNQIIEKQNHNIISSINYAKRIQVAMLPTLESVEELLPNSFILFLPRDIVSGDFYWIEQQSEKIVVATVDCTGHGVPGAFMSLIGNDMLNKVIIDYSITKPNLILDVLNQEISNILKQRETDNRDGMDMNIWTWNQKTRIVEFAGAKNPLIYIQNGELHEIKADKISIGGNYYDKEGIKYTNHTIKIDSPTVLYTFSDGYQDQFGGEKDKKFMKGKLKKLLLEIHELPMKEQNKILKDTFESWKKDFPQVDDVLIIGVKIDVDI</sequence>
<dbReference type="PANTHER" id="PTHR43547">
    <property type="entry name" value="TWO-COMPONENT HISTIDINE KINASE"/>
    <property type="match status" value="1"/>
</dbReference>
<keyword evidence="6" id="KW-1185">Reference proteome</keyword>
<dbReference type="PANTHER" id="PTHR43547:SF2">
    <property type="entry name" value="HYBRID SIGNAL TRANSDUCTION HISTIDINE KINASE C"/>
    <property type="match status" value="1"/>
</dbReference>
<dbReference type="InterPro" id="IPR013783">
    <property type="entry name" value="Ig-like_fold"/>
</dbReference>
<dbReference type="InterPro" id="IPR011110">
    <property type="entry name" value="Reg_prop"/>
</dbReference>
<dbReference type="GO" id="GO:0000155">
    <property type="term" value="F:phosphorelay sensor kinase activity"/>
    <property type="evidence" value="ECO:0007669"/>
    <property type="project" value="TreeGrafter"/>
</dbReference>
<dbReference type="HOGENOM" id="CLU_000445_28_2_10"/>
<feature type="transmembrane region" description="Helical" evidence="2">
    <location>
        <begin position="752"/>
        <end position="769"/>
    </location>
</feature>
<evidence type="ECO:0000259" key="3">
    <source>
        <dbReference type="Pfam" id="PF07228"/>
    </source>
</evidence>
<evidence type="ECO:0000256" key="1">
    <source>
        <dbReference type="ARBA" id="ARBA00022553"/>
    </source>
</evidence>
<dbReference type="RefSeq" id="WP_014796445.1">
    <property type="nucleotide sequence ID" value="NC_018018.1"/>
</dbReference>
<feature type="domain" description="PPM-type phosphatase" evidence="3">
    <location>
        <begin position="872"/>
        <end position="1070"/>
    </location>
</feature>
<dbReference type="InterPro" id="IPR036457">
    <property type="entry name" value="PPM-type-like_dom_sf"/>
</dbReference>
<keyword evidence="2" id="KW-0472">Membrane</keyword>
<dbReference type="Pfam" id="PF07495">
    <property type="entry name" value="Y_Y_Y"/>
    <property type="match status" value="1"/>
</dbReference>
<dbReference type="Pfam" id="PF07494">
    <property type="entry name" value="Reg_prop"/>
    <property type="match status" value="1"/>
</dbReference>
<dbReference type="KEGG" id="fli:Fleli_0510"/>
<dbReference type="eggNOG" id="COG2208">
    <property type="taxonomic scope" value="Bacteria"/>
</dbReference>
<reference evidence="6" key="1">
    <citation type="submission" date="2012-06" db="EMBL/GenBank/DDBJ databases">
        <title>The complete genome of Flexibacter litoralis DSM 6794.</title>
        <authorList>
            <person name="Lucas S."/>
            <person name="Copeland A."/>
            <person name="Lapidus A."/>
            <person name="Glavina del Rio T."/>
            <person name="Dalin E."/>
            <person name="Tice H."/>
            <person name="Bruce D."/>
            <person name="Goodwin L."/>
            <person name="Pitluck S."/>
            <person name="Peters L."/>
            <person name="Ovchinnikova G."/>
            <person name="Lu M."/>
            <person name="Kyrpides N."/>
            <person name="Mavromatis K."/>
            <person name="Ivanova N."/>
            <person name="Brettin T."/>
            <person name="Detter J.C."/>
            <person name="Han C."/>
            <person name="Larimer F."/>
            <person name="Land M."/>
            <person name="Hauser L."/>
            <person name="Markowitz V."/>
            <person name="Cheng J.-F."/>
            <person name="Hugenholtz P."/>
            <person name="Woyke T."/>
            <person name="Wu D."/>
            <person name="Spring S."/>
            <person name="Lang E."/>
            <person name="Kopitz M."/>
            <person name="Brambilla E."/>
            <person name="Klenk H.-P."/>
            <person name="Eisen J.A."/>
        </authorList>
    </citation>
    <scope>NUCLEOTIDE SEQUENCE [LARGE SCALE GENOMIC DNA]</scope>
    <source>
        <strain evidence="6">ATCC 23117 / DSM 6794 / NBRC 15988 / NCIMB 1366 / Sio-4</strain>
    </source>
</reference>
<dbReference type="Gene3D" id="3.60.40.10">
    <property type="entry name" value="PPM-type phosphatase domain"/>
    <property type="match status" value="1"/>
</dbReference>
<feature type="domain" description="Two component regulator three Y" evidence="4">
    <location>
        <begin position="680"/>
        <end position="744"/>
    </location>
</feature>
<dbReference type="AlphaFoldDB" id="I4AGA0"/>
<dbReference type="eggNOG" id="COG3292">
    <property type="taxonomic scope" value="Bacteria"/>
</dbReference>
<dbReference type="InterPro" id="IPR015943">
    <property type="entry name" value="WD40/YVTN_repeat-like_dom_sf"/>
</dbReference>
<dbReference type="InterPro" id="IPR001932">
    <property type="entry name" value="PPM-type_phosphatase-like_dom"/>
</dbReference>
<gene>
    <name evidence="5" type="ordered locus">Fleli_0510</name>
</gene>
<organism evidence="5 6">
    <name type="scientific">Bernardetia litoralis (strain ATCC 23117 / DSM 6794 / NBRC 15988 / NCIMB 1366 / Fx l1 / Sio-4)</name>
    <name type="common">Flexibacter litoralis</name>
    <dbReference type="NCBI Taxonomy" id="880071"/>
    <lineage>
        <taxon>Bacteria</taxon>
        <taxon>Pseudomonadati</taxon>
        <taxon>Bacteroidota</taxon>
        <taxon>Cytophagia</taxon>
        <taxon>Cytophagales</taxon>
        <taxon>Bernardetiaceae</taxon>
        <taxon>Bernardetia</taxon>
    </lineage>
</organism>
<dbReference type="OrthoDB" id="9806995at2"/>
<evidence type="ECO:0000256" key="2">
    <source>
        <dbReference type="SAM" id="Phobius"/>
    </source>
</evidence>
<dbReference type="Pfam" id="PF07228">
    <property type="entry name" value="SpoIIE"/>
    <property type="match status" value="1"/>
</dbReference>
<evidence type="ECO:0000313" key="5">
    <source>
        <dbReference type="EMBL" id="AFM02985.1"/>
    </source>
</evidence>
<dbReference type="SUPFAM" id="SSF63829">
    <property type="entry name" value="Calcium-dependent phosphotriesterase"/>
    <property type="match status" value="3"/>
</dbReference>
<name>I4AGA0_BERLS</name>
<accession>I4AGA0</accession>
<proteinExistence type="predicted"/>
<dbReference type="Proteomes" id="UP000006054">
    <property type="component" value="Chromosome"/>
</dbReference>
<keyword evidence="2" id="KW-1133">Transmembrane helix</keyword>
<dbReference type="Gene3D" id="2.130.10.10">
    <property type="entry name" value="YVTN repeat-like/Quinoprotein amine dehydrogenase"/>
    <property type="match status" value="3"/>
</dbReference>